<evidence type="ECO:0000256" key="3">
    <source>
        <dbReference type="ARBA" id="ARBA00022640"/>
    </source>
</evidence>
<accession>A0A250XIP4</accession>
<dbReference type="PROSITE" id="PS01169">
    <property type="entry name" value="RIBOSOMAL_L21"/>
    <property type="match status" value="1"/>
</dbReference>
<organism evidence="8 9">
    <name type="scientific">Chlamydomonas eustigma</name>
    <dbReference type="NCBI Taxonomy" id="1157962"/>
    <lineage>
        <taxon>Eukaryota</taxon>
        <taxon>Viridiplantae</taxon>
        <taxon>Chlorophyta</taxon>
        <taxon>core chlorophytes</taxon>
        <taxon>Chlorophyceae</taxon>
        <taxon>CS clade</taxon>
        <taxon>Chlamydomonadales</taxon>
        <taxon>Chlamydomonadaceae</taxon>
        <taxon>Chlamydomonas</taxon>
    </lineage>
</organism>
<evidence type="ECO:0000313" key="9">
    <source>
        <dbReference type="Proteomes" id="UP000232323"/>
    </source>
</evidence>
<dbReference type="GO" id="GO:0019843">
    <property type="term" value="F:rRNA binding"/>
    <property type="evidence" value="ECO:0007669"/>
    <property type="project" value="UniProtKB-KW"/>
</dbReference>
<keyword evidence="6" id="KW-0689">Ribosomal protein</keyword>
<evidence type="ECO:0000256" key="4">
    <source>
        <dbReference type="ARBA" id="ARBA00022730"/>
    </source>
</evidence>
<comment type="caution">
    <text evidence="8">The sequence shown here is derived from an EMBL/GenBank/DDBJ whole genome shotgun (WGS) entry which is preliminary data.</text>
</comment>
<gene>
    <name evidence="8" type="ORF">CEUSTIGMA_g10215.t1</name>
</gene>
<reference evidence="8 9" key="1">
    <citation type="submission" date="2017-08" db="EMBL/GenBank/DDBJ databases">
        <title>Acidophilic green algal genome provides insights into adaptation to an acidic environment.</title>
        <authorList>
            <person name="Hirooka S."/>
            <person name="Hirose Y."/>
            <person name="Kanesaki Y."/>
            <person name="Higuchi S."/>
            <person name="Fujiwara T."/>
            <person name="Onuma R."/>
            <person name="Era A."/>
            <person name="Ohbayashi R."/>
            <person name="Uzuka A."/>
            <person name="Nozaki H."/>
            <person name="Yoshikawa H."/>
            <person name="Miyagishima S.Y."/>
        </authorList>
    </citation>
    <scope>NUCLEOTIDE SEQUENCE [LARGE SCALE GENOMIC DNA]</scope>
    <source>
        <strain evidence="8 9">NIES-2499</strain>
    </source>
</reference>
<dbReference type="SUPFAM" id="SSF141091">
    <property type="entry name" value="L21p-like"/>
    <property type="match status" value="1"/>
</dbReference>
<dbReference type="NCBIfam" id="TIGR00061">
    <property type="entry name" value="L21"/>
    <property type="match status" value="1"/>
</dbReference>
<protein>
    <recommendedName>
        <fullName evidence="10">Ribosomal protein L21</fullName>
    </recommendedName>
</protein>
<dbReference type="OrthoDB" id="5994at2759"/>
<dbReference type="Pfam" id="PF00829">
    <property type="entry name" value="Ribosomal_L21p"/>
    <property type="match status" value="1"/>
</dbReference>
<name>A0A250XIP4_9CHLO</name>
<dbReference type="GO" id="GO:0005762">
    <property type="term" value="C:mitochondrial large ribosomal subunit"/>
    <property type="evidence" value="ECO:0007669"/>
    <property type="project" value="TreeGrafter"/>
</dbReference>
<proteinExistence type="inferred from homology"/>
<dbReference type="PANTHER" id="PTHR21349:SF7">
    <property type="entry name" value="LARGE RIBOSOMAL SUBUNIT PROTEIN BL21C"/>
    <property type="match status" value="1"/>
</dbReference>
<evidence type="ECO:0000256" key="5">
    <source>
        <dbReference type="ARBA" id="ARBA00022884"/>
    </source>
</evidence>
<keyword evidence="3" id="KW-0934">Plastid</keyword>
<dbReference type="GO" id="GO:0003735">
    <property type="term" value="F:structural constituent of ribosome"/>
    <property type="evidence" value="ECO:0007669"/>
    <property type="project" value="InterPro"/>
</dbReference>
<evidence type="ECO:0000256" key="1">
    <source>
        <dbReference type="ARBA" id="ARBA00004474"/>
    </source>
</evidence>
<evidence type="ECO:0000256" key="6">
    <source>
        <dbReference type="ARBA" id="ARBA00022980"/>
    </source>
</evidence>
<evidence type="ECO:0008006" key="10">
    <source>
        <dbReference type="Google" id="ProtNLM"/>
    </source>
</evidence>
<keyword evidence="4" id="KW-0699">rRNA-binding</keyword>
<evidence type="ECO:0000256" key="2">
    <source>
        <dbReference type="ARBA" id="ARBA00008563"/>
    </source>
</evidence>
<dbReference type="EMBL" id="BEGY01000086">
    <property type="protein sequence ID" value="GAX82789.1"/>
    <property type="molecule type" value="Genomic_DNA"/>
</dbReference>
<evidence type="ECO:0000313" key="8">
    <source>
        <dbReference type="EMBL" id="GAX82789.1"/>
    </source>
</evidence>
<comment type="similarity">
    <text evidence="2">Belongs to the bacterial ribosomal protein bL21 family.</text>
</comment>
<dbReference type="InterPro" id="IPR036164">
    <property type="entry name" value="bL21-like_sf"/>
</dbReference>
<dbReference type="PANTHER" id="PTHR21349">
    <property type="entry name" value="50S RIBOSOMAL PROTEIN L21"/>
    <property type="match status" value="1"/>
</dbReference>
<dbReference type="GO" id="GO:0006412">
    <property type="term" value="P:translation"/>
    <property type="evidence" value="ECO:0007669"/>
    <property type="project" value="InterPro"/>
</dbReference>
<keyword evidence="7" id="KW-0687">Ribonucleoprotein</keyword>
<keyword evidence="5" id="KW-0694">RNA-binding</keyword>
<dbReference type="GO" id="GO:0009536">
    <property type="term" value="C:plastid"/>
    <property type="evidence" value="ECO:0007669"/>
    <property type="project" value="UniProtKB-SubCell"/>
</dbReference>
<dbReference type="STRING" id="1157962.A0A250XIP4"/>
<evidence type="ECO:0000256" key="7">
    <source>
        <dbReference type="ARBA" id="ARBA00023274"/>
    </source>
</evidence>
<dbReference type="AlphaFoldDB" id="A0A250XIP4"/>
<dbReference type="HAMAP" id="MF_01363">
    <property type="entry name" value="Ribosomal_bL21"/>
    <property type="match status" value="1"/>
</dbReference>
<dbReference type="Proteomes" id="UP000232323">
    <property type="component" value="Unassembled WGS sequence"/>
</dbReference>
<keyword evidence="9" id="KW-1185">Reference proteome</keyword>
<comment type="subcellular location">
    <subcellularLocation>
        <location evidence="1">Plastid</location>
    </subcellularLocation>
</comment>
<dbReference type="InterPro" id="IPR028909">
    <property type="entry name" value="bL21-like"/>
</dbReference>
<dbReference type="InterPro" id="IPR001787">
    <property type="entry name" value="Ribosomal_bL21"/>
</dbReference>
<sequence>MLLNRIRPSVHSAAPFTSSRPRVVCQAAASEAPAKKYHPSPLSQAPPSTYAIIEVGGKQMFVEPGKWYTVNRLKADVGSKIKFGRVLALKKEEKLTVGAPYLESVNVEAEILEELRGPKIIVYKMRPKKHYRRKQGHRQDLTKFQVTSITA</sequence>
<dbReference type="InterPro" id="IPR018258">
    <property type="entry name" value="Ribosomal_bL21_CS"/>
</dbReference>